<evidence type="ECO:0000313" key="3">
    <source>
        <dbReference type="Proteomes" id="UP000502117"/>
    </source>
</evidence>
<dbReference type="AlphaFoldDB" id="A0A6G7LRD9"/>
<dbReference type="RefSeq" id="WP_146225981.1">
    <property type="nucleotide sequence ID" value="NZ_BMXX01000004.1"/>
</dbReference>
<name>A0A6G7LRD9_9GAMM</name>
<gene>
    <name evidence="2" type="ORF">GII14_09270</name>
</gene>
<dbReference type="EMBL" id="CP045857">
    <property type="protein sequence ID" value="QIJ04329.1"/>
    <property type="molecule type" value="Genomic_DNA"/>
</dbReference>
<feature type="compositionally biased region" description="Polar residues" evidence="1">
    <location>
        <begin position="32"/>
        <end position="49"/>
    </location>
</feature>
<proteinExistence type="predicted"/>
<accession>A0A6G7LRD9</accession>
<dbReference type="KEGG" id="schk:GII14_09270"/>
<reference evidence="2 3" key="1">
    <citation type="submission" date="2019-11" db="EMBL/GenBank/DDBJ databases">
        <title>Complete Genome Sequence of Shewanella chilikensis Strain DC57, Isolated from Corroded Seal Rings at a floating production facility in Australia.</title>
        <authorList>
            <person name="Salgar-Chaparro S.J."/>
            <person name="Castillo-Villamizar G.A."/>
            <person name="Poehlein A."/>
            <person name="Daniel R."/>
            <person name="Machuca L."/>
        </authorList>
    </citation>
    <scope>NUCLEOTIDE SEQUENCE [LARGE SCALE GENOMIC DNA]</scope>
    <source>
        <strain evidence="2 3">DC57</strain>
    </source>
</reference>
<evidence type="ECO:0000313" key="2">
    <source>
        <dbReference type="EMBL" id="QIJ04329.1"/>
    </source>
</evidence>
<evidence type="ECO:0008006" key="4">
    <source>
        <dbReference type="Google" id="ProtNLM"/>
    </source>
</evidence>
<sequence length="157" mass="16664">MMNIAGLGQIATQGTGSRSLSEVTVVAKGTAKESTATSSDSQDKVNISSAGRKALADDVGGQLHRNNSAQTSEAQEAAEEDTSGMSEIDKKIKELQNKLKELQQELQQLNGDDSEAAEIKRKLLQDQIAAVSGQLVALIKEKTHQDKNTATEGSALR</sequence>
<organism evidence="2 3">
    <name type="scientific">Shewanella chilikensis</name>
    <dbReference type="NCBI Taxonomy" id="558541"/>
    <lineage>
        <taxon>Bacteria</taxon>
        <taxon>Pseudomonadati</taxon>
        <taxon>Pseudomonadota</taxon>
        <taxon>Gammaproteobacteria</taxon>
        <taxon>Alteromonadales</taxon>
        <taxon>Shewanellaceae</taxon>
        <taxon>Shewanella</taxon>
    </lineage>
</organism>
<evidence type="ECO:0000256" key="1">
    <source>
        <dbReference type="SAM" id="MobiDB-lite"/>
    </source>
</evidence>
<feature type="region of interest" description="Disordered" evidence="1">
    <location>
        <begin position="1"/>
        <end position="86"/>
    </location>
</feature>
<dbReference type="Proteomes" id="UP000502117">
    <property type="component" value="Chromosome"/>
</dbReference>
<feature type="compositionally biased region" description="Polar residues" evidence="1">
    <location>
        <begin position="10"/>
        <end position="22"/>
    </location>
</feature>
<protein>
    <recommendedName>
        <fullName evidence="4">FlxA-like family protein</fullName>
    </recommendedName>
</protein>